<dbReference type="InterPro" id="IPR041168">
    <property type="entry name" value="LodA_N"/>
</dbReference>
<sequence length="746" mass="84137">MAMYRIHPGIGIARLGNSETDFYLAPETPAALPQACDSFGNPLYGPDGVAPVPVKTFKDSQGRVKRQGARFQIVVYDESSPEGRPLAIGDPVEGGGNHGVLVDIQWRVYVANKKASWYPFSELKGEHGYAPDSPRRNSDITGQDRDLLIIDPGPRSVNAITDRRAHFDRSGGPGAYATTFPPKGLQPFDIDTLGEMMTDDKGRLVVLGGYGRSGMDVSGFGEPKIEDYANTDGWYDDISDGPVMARLVMYSEQVGQNRYVDVEFPAWVVVGYPRFAPQILDMITMDEMLHDLYVRRFATETGIYGILGTFDDPQQIPFRDEVALRHWQAGRLAWNRNYRPWFYRDIWPILFRPDEFRYLNDILQQSNYPHDQAQRGTFDPNKLSQTPRRGAPRPEVETPPEAALRDASQGEAVVQVALATGPARHVEPEDPYGPMRRFLFDLLRRAGEANSFQVQDRASSRIHSLPLMPLLCGDNPLTNETPSKFLHLTEYQLFILGQWARGWFINEKEEGWLPAGYSPFEPYPTPPPKTGHELDRGVLSNVLGGAFCPGAEIGWVMRNPSIYWAPYRINADRSISDFLQSAAQANQFQGSVIADYTFSVQSPLSQDNDFEAGLQPGDLTKYMALPWQSDFNECTTQPINITYADWNNLWPGSDNDKRLRLDERTWTTLWWPAHRPLQSFEIASIDNGQPNYVWATWSRGVPQTPAGDLKMVTEWSRLGFIVRNPYQPGAKSADDLTYKYISVERS</sequence>
<evidence type="ECO:0000313" key="4">
    <source>
        <dbReference type="EMBL" id="NEU98266.1"/>
    </source>
</evidence>
<dbReference type="InterPro" id="IPR041173">
    <property type="entry name" value="LodA_C"/>
</dbReference>
<evidence type="ECO:0000259" key="2">
    <source>
        <dbReference type="Pfam" id="PF17990"/>
    </source>
</evidence>
<dbReference type="CDD" id="cd14732">
    <property type="entry name" value="LodA"/>
    <property type="match status" value="1"/>
</dbReference>
<dbReference type="GO" id="GO:0031640">
    <property type="term" value="P:killing of cells of another organism"/>
    <property type="evidence" value="ECO:0007669"/>
    <property type="project" value="InterPro"/>
</dbReference>
<proteinExistence type="predicted"/>
<feature type="domain" description="L-lysine epsilon oxidase C-terminal" evidence="3">
    <location>
        <begin position="470"/>
        <end position="646"/>
    </location>
</feature>
<dbReference type="GO" id="GO:1900191">
    <property type="term" value="P:negative regulation of single-species biofilm formation"/>
    <property type="evidence" value="ECO:0007669"/>
    <property type="project" value="InterPro"/>
</dbReference>
<dbReference type="Pfam" id="PF17990">
    <property type="entry name" value="LodA_N"/>
    <property type="match status" value="1"/>
</dbReference>
<evidence type="ECO:0000259" key="3">
    <source>
        <dbReference type="Pfam" id="PF18417"/>
    </source>
</evidence>
<dbReference type="RefSeq" id="WP_163156409.1">
    <property type="nucleotide sequence ID" value="NZ_VKHP01000086.1"/>
</dbReference>
<name>A0A6P1BIA2_9BRAD</name>
<evidence type="ECO:0008006" key="6">
    <source>
        <dbReference type="Google" id="ProtNLM"/>
    </source>
</evidence>
<evidence type="ECO:0000313" key="5">
    <source>
        <dbReference type="Proteomes" id="UP000468531"/>
    </source>
</evidence>
<comment type="caution">
    <text evidence="4">The sequence shown here is derived from an EMBL/GenBank/DDBJ whole genome shotgun (WGS) entry which is preliminary data.</text>
</comment>
<dbReference type="InterPro" id="IPR033797">
    <property type="entry name" value="LodA"/>
</dbReference>
<organism evidence="4 5">
    <name type="scientific">Bradyrhizobium uaiense</name>
    <dbReference type="NCBI Taxonomy" id="2594946"/>
    <lineage>
        <taxon>Bacteria</taxon>
        <taxon>Pseudomonadati</taxon>
        <taxon>Pseudomonadota</taxon>
        <taxon>Alphaproteobacteria</taxon>
        <taxon>Hyphomicrobiales</taxon>
        <taxon>Nitrobacteraceae</taxon>
        <taxon>Bradyrhizobium</taxon>
    </lineage>
</organism>
<dbReference type="GO" id="GO:0033736">
    <property type="term" value="F:L-lysine 6-oxidase activity"/>
    <property type="evidence" value="ECO:0007669"/>
    <property type="project" value="InterPro"/>
</dbReference>
<reference evidence="4 5" key="1">
    <citation type="journal article" date="2020" name="Arch. Microbiol.">
        <title>Bradyrhizobium uaiense sp. nov., a new highly efficient cowpea symbiont.</title>
        <authorList>
            <person name="Cabral Michel D."/>
            <person name="Azarias Guimaraes A."/>
            <person name="Martins da Costa E."/>
            <person name="Soares de Carvalho T."/>
            <person name="Balsanelli E."/>
            <person name="Willems A."/>
            <person name="Maltempi de Souza E."/>
            <person name="de Souza Moreira F.M."/>
        </authorList>
    </citation>
    <scope>NUCLEOTIDE SEQUENCE [LARGE SCALE GENOMIC DNA]</scope>
    <source>
        <strain evidence="4 5">UFLA 03-164</strain>
    </source>
</reference>
<protein>
    <recommendedName>
        <fullName evidence="6">L-lysine 6-oxidase</fullName>
    </recommendedName>
</protein>
<keyword evidence="5" id="KW-1185">Reference proteome</keyword>
<dbReference type="EMBL" id="VKHP01000086">
    <property type="protein sequence ID" value="NEU98266.1"/>
    <property type="molecule type" value="Genomic_DNA"/>
</dbReference>
<feature type="domain" description="L-Lysine epsilon oxidase N-terminal" evidence="2">
    <location>
        <begin position="7"/>
        <end position="270"/>
    </location>
</feature>
<gene>
    <name evidence="4" type="ORF">FNJ47_21165</name>
</gene>
<evidence type="ECO:0000256" key="1">
    <source>
        <dbReference type="SAM" id="MobiDB-lite"/>
    </source>
</evidence>
<accession>A0A6P1BIA2</accession>
<feature type="region of interest" description="Disordered" evidence="1">
    <location>
        <begin position="369"/>
        <end position="407"/>
    </location>
</feature>
<dbReference type="Proteomes" id="UP000468531">
    <property type="component" value="Unassembled WGS sequence"/>
</dbReference>
<dbReference type="AlphaFoldDB" id="A0A6P1BIA2"/>
<dbReference type="Pfam" id="PF18417">
    <property type="entry name" value="LodA_C"/>
    <property type="match status" value="1"/>
</dbReference>